<accession>A0AA39NXE8</accession>
<comment type="subcellular location">
    <subcellularLocation>
        <location evidence="1">Membrane</location>
        <topology evidence="1">Multi-pass membrane protein</topology>
    </subcellularLocation>
</comment>
<evidence type="ECO:0000256" key="1">
    <source>
        <dbReference type="ARBA" id="ARBA00004141"/>
    </source>
</evidence>
<dbReference type="GO" id="GO:0022857">
    <property type="term" value="F:transmembrane transporter activity"/>
    <property type="evidence" value="ECO:0007669"/>
    <property type="project" value="InterPro"/>
</dbReference>
<feature type="transmembrane region" description="Helical" evidence="7">
    <location>
        <begin position="20"/>
        <end position="43"/>
    </location>
</feature>
<evidence type="ECO:0000256" key="4">
    <source>
        <dbReference type="ARBA" id="ARBA00022692"/>
    </source>
</evidence>
<dbReference type="Proteomes" id="UP001175227">
    <property type="component" value="Unassembled WGS sequence"/>
</dbReference>
<keyword evidence="5 7" id="KW-1133">Transmembrane helix</keyword>
<feature type="transmembrane region" description="Helical" evidence="7">
    <location>
        <begin position="64"/>
        <end position="90"/>
    </location>
</feature>
<name>A0AA39NXE8_9AGAR</name>
<dbReference type="Pfam" id="PF02133">
    <property type="entry name" value="Transp_cyt_pur"/>
    <property type="match status" value="1"/>
</dbReference>
<evidence type="ECO:0000313" key="9">
    <source>
        <dbReference type="Proteomes" id="UP001175227"/>
    </source>
</evidence>
<dbReference type="InterPro" id="IPR001248">
    <property type="entry name" value="Pur-cyt_permease"/>
</dbReference>
<dbReference type="PANTHER" id="PTHR31806:SF5">
    <property type="entry name" value="PURINE-CYTOSINE PERMEASE FCY21"/>
    <property type="match status" value="1"/>
</dbReference>
<feature type="non-terminal residue" evidence="8">
    <location>
        <position position="1"/>
    </location>
</feature>
<dbReference type="AlphaFoldDB" id="A0AA39NXE8"/>
<evidence type="ECO:0000256" key="5">
    <source>
        <dbReference type="ARBA" id="ARBA00022989"/>
    </source>
</evidence>
<protein>
    <submittedName>
        <fullName evidence="8">Uncharacterized protein</fullName>
    </submittedName>
</protein>
<evidence type="ECO:0000313" key="8">
    <source>
        <dbReference type="EMBL" id="KAK0473628.1"/>
    </source>
</evidence>
<comment type="caution">
    <text evidence="8">The sequence shown here is derived from an EMBL/GenBank/DDBJ whole genome shotgun (WGS) entry which is preliminary data.</text>
</comment>
<gene>
    <name evidence="8" type="ORF">IW261DRAFT_1305482</name>
</gene>
<proteinExistence type="inferred from homology"/>
<evidence type="ECO:0000256" key="3">
    <source>
        <dbReference type="ARBA" id="ARBA00022448"/>
    </source>
</evidence>
<sequence>WNVNILFFSAGTLRPVLFGLGVHDSCLVILFFNLLCALPPVYLTTWGPQLGLQQMVQARYSFRYFGIIIPCILNLIGMCGFCILNCILGGQTLSSVADKNLSWTYVHRTCSESCLQVSFCGTKVIGWYEHIAWIPIVIVFMVAIMAVSAAEPATATTVLSFGSTITGFVITFSPLSSDFTIYFHPE</sequence>
<feature type="transmembrane region" description="Helical" evidence="7">
    <location>
        <begin position="131"/>
        <end position="150"/>
    </location>
</feature>
<reference evidence="8" key="1">
    <citation type="submission" date="2023-06" db="EMBL/GenBank/DDBJ databases">
        <authorList>
            <consortium name="Lawrence Berkeley National Laboratory"/>
            <person name="Ahrendt S."/>
            <person name="Sahu N."/>
            <person name="Indic B."/>
            <person name="Wong-Bajracharya J."/>
            <person name="Merenyi Z."/>
            <person name="Ke H.-M."/>
            <person name="Monk M."/>
            <person name="Kocsube S."/>
            <person name="Drula E."/>
            <person name="Lipzen A."/>
            <person name="Balint B."/>
            <person name="Henrissat B."/>
            <person name="Andreopoulos B."/>
            <person name="Martin F.M."/>
            <person name="Harder C.B."/>
            <person name="Rigling D."/>
            <person name="Ford K.L."/>
            <person name="Foster G.D."/>
            <person name="Pangilinan J."/>
            <person name="Papanicolaou A."/>
            <person name="Barry K."/>
            <person name="LaButti K."/>
            <person name="Viragh M."/>
            <person name="Koriabine M."/>
            <person name="Yan M."/>
            <person name="Riley R."/>
            <person name="Champramary S."/>
            <person name="Plett K.L."/>
            <person name="Tsai I.J."/>
            <person name="Slot J."/>
            <person name="Sipos G."/>
            <person name="Plett J."/>
            <person name="Nagy L.G."/>
            <person name="Grigoriev I.V."/>
        </authorList>
    </citation>
    <scope>NUCLEOTIDE SEQUENCE</scope>
    <source>
        <strain evidence="8">ICMP 16352</strain>
    </source>
</reference>
<evidence type="ECO:0000256" key="2">
    <source>
        <dbReference type="ARBA" id="ARBA00008974"/>
    </source>
</evidence>
<dbReference type="InterPro" id="IPR026030">
    <property type="entry name" value="Pur-cyt_permease_Fcy2/21/22"/>
</dbReference>
<comment type="similarity">
    <text evidence="2">Belongs to the purine-cytosine permease (2.A.39) family.</text>
</comment>
<keyword evidence="4 7" id="KW-0812">Transmembrane</keyword>
<feature type="non-terminal residue" evidence="8">
    <location>
        <position position="186"/>
    </location>
</feature>
<dbReference type="GO" id="GO:0005886">
    <property type="term" value="C:plasma membrane"/>
    <property type="evidence" value="ECO:0007669"/>
    <property type="project" value="TreeGrafter"/>
</dbReference>
<dbReference type="PANTHER" id="PTHR31806">
    <property type="entry name" value="PURINE-CYTOSINE PERMEASE FCY2-RELATED"/>
    <property type="match status" value="1"/>
</dbReference>
<keyword evidence="3" id="KW-0813">Transport</keyword>
<dbReference type="EMBL" id="JAUEPR010000032">
    <property type="protein sequence ID" value="KAK0473628.1"/>
    <property type="molecule type" value="Genomic_DNA"/>
</dbReference>
<keyword evidence="6 7" id="KW-0472">Membrane</keyword>
<evidence type="ECO:0000256" key="7">
    <source>
        <dbReference type="SAM" id="Phobius"/>
    </source>
</evidence>
<organism evidence="8 9">
    <name type="scientific">Armillaria novae-zelandiae</name>
    <dbReference type="NCBI Taxonomy" id="153914"/>
    <lineage>
        <taxon>Eukaryota</taxon>
        <taxon>Fungi</taxon>
        <taxon>Dikarya</taxon>
        <taxon>Basidiomycota</taxon>
        <taxon>Agaricomycotina</taxon>
        <taxon>Agaricomycetes</taxon>
        <taxon>Agaricomycetidae</taxon>
        <taxon>Agaricales</taxon>
        <taxon>Marasmiineae</taxon>
        <taxon>Physalacriaceae</taxon>
        <taxon>Armillaria</taxon>
    </lineage>
</organism>
<feature type="transmembrane region" description="Helical" evidence="7">
    <location>
        <begin position="157"/>
        <end position="176"/>
    </location>
</feature>
<keyword evidence="9" id="KW-1185">Reference proteome</keyword>
<dbReference type="Gene3D" id="1.10.4160.10">
    <property type="entry name" value="Hydantoin permease"/>
    <property type="match status" value="1"/>
</dbReference>
<evidence type="ECO:0000256" key="6">
    <source>
        <dbReference type="ARBA" id="ARBA00023136"/>
    </source>
</evidence>